<protein>
    <recommendedName>
        <fullName evidence="4">ADP/GDP-polyphosphate phosphotransferase</fullName>
        <ecNumber evidence="4">2.7.4.-</ecNumber>
    </recommendedName>
    <alternativeName>
        <fullName evidence="4">Polyphosphate kinase PPK2</fullName>
    </alternativeName>
</protein>
<dbReference type="SUPFAM" id="SSF52540">
    <property type="entry name" value="P-loop containing nucleoside triphosphate hydrolases"/>
    <property type="match status" value="1"/>
</dbReference>
<evidence type="ECO:0000256" key="4">
    <source>
        <dbReference type="RuleBase" id="RU369062"/>
    </source>
</evidence>
<dbReference type="InterPro" id="IPR027417">
    <property type="entry name" value="P-loop_NTPase"/>
</dbReference>
<dbReference type="EMBL" id="JBBKZT010000041">
    <property type="protein sequence ID" value="MEJ8852440.1"/>
    <property type="molecule type" value="Genomic_DNA"/>
</dbReference>
<evidence type="ECO:0000313" key="8">
    <source>
        <dbReference type="Proteomes" id="UP001385892"/>
    </source>
</evidence>
<dbReference type="InterPro" id="IPR022486">
    <property type="entry name" value="PPK2_PA0141"/>
</dbReference>
<feature type="compositionally biased region" description="Basic residues" evidence="5">
    <location>
        <begin position="1"/>
        <end position="12"/>
    </location>
</feature>
<dbReference type="RefSeq" id="WP_340348387.1">
    <property type="nucleotide sequence ID" value="NZ_JBBKZT010000041.1"/>
</dbReference>
<evidence type="ECO:0000256" key="2">
    <source>
        <dbReference type="ARBA" id="ARBA00022679"/>
    </source>
</evidence>
<comment type="subunit">
    <text evidence="4">Homotetramer.</text>
</comment>
<organism evidence="7 8">
    <name type="scientific">Variovorax rhizosphaerae</name>
    <dbReference type="NCBI Taxonomy" id="1836200"/>
    <lineage>
        <taxon>Bacteria</taxon>
        <taxon>Pseudomonadati</taxon>
        <taxon>Pseudomonadota</taxon>
        <taxon>Betaproteobacteria</taxon>
        <taxon>Burkholderiales</taxon>
        <taxon>Comamonadaceae</taxon>
        <taxon>Variovorax</taxon>
    </lineage>
</organism>
<keyword evidence="8" id="KW-1185">Reference proteome</keyword>
<evidence type="ECO:0000313" key="7">
    <source>
        <dbReference type="EMBL" id="MEJ8852440.1"/>
    </source>
</evidence>
<feature type="region of interest" description="Disordered" evidence="5">
    <location>
        <begin position="1"/>
        <end position="20"/>
    </location>
</feature>
<dbReference type="Pfam" id="PF03976">
    <property type="entry name" value="PPK2"/>
    <property type="match status" value="1"/>
</dbReference>
<comment type="caution">
    <text evidence="7">The sequence shown here is derived from an EMBL/GenBank/DDBJ whole genome shotgun (WGS) entry which is preliminary data.</text>
</comment>
<feature type="domain" description="Polyphosphate kinase-2-related" evidence="6">
    <location>
        <begin position="40"/>
        <end position="264"/>
    </location>
</feature>
<dbReference type="GO" id="GO:0008976">
    <property type="term" value="F:polyphosphate kinase activity"/>
    <property type="evidence" value="ECO:0007669"/>
    <property type="project" value="UniProtKB-EC"/>
</dbReference>
<comment type="similarity">
    <text evidence="1 4">Belongs to the polyphosphate kinase 2 (PPK2) family. Class I subfamily.</text>
</comment>
<dbReference type="Gene3D" id="3.40.50.300">
    <property type="entry name" value="P-loop containing nucleotide triphosphate hydrolases"/>
    <property type="match status" value="1"/>
</dbReference>
<keyword evidence="3 4" id="KW-0418">Kinase</keyword>
<accession>A0ABU8WZZ7</accession>
<dbReference type="PANTHER" id="PTHR34383">
    <property type="entry name" value="POLYPHOSPHATE:AMP PHOSPHOTRANSFERASE-RELATED"/>
    <property type="match status" value="1"/>
</dbReference>
<dbReference type="InterPro" id="IPR022488">
    <property type="entry name" value="PPK2-related"/>
</dbReference>
<dbReference type="EC" id="2.7.4.-" evidence="4"/>
<evidence type="ECO:0000256" key="3">
    <source>
        <dbReference type="ARBA" id="ARBA00022777"/>
    </source>
</evidence>
<reference evidence="7 8" key="1">
    <citation type="submission" date="2024-03" db="EMBL/GenBank/DDBJ databases">
        <title>Novel species of the genus Variovorax.</title>
        <authorList>
            <person name="Liu Q."/>
            <person name="Xin Y.-H."/>
        </authorList>
    </citation>
    <scope>NUCLEOTIDE SEQUENCE [LARGE SCALE GENOMIC DNA]</scope>
    <source>
        <strain evidence="7 8">KACC 18900</strain>
    </source>
</reference>
<evidence type="ECO:0000256" key="1">
    <source>
        <dbReference type="ARBA" id="ARBA00009924"/>
    </source>
</evidence>
<dbReference type="PANTHER" id="PTHR34383:SF1">
    <property type="entry name" value="ADP-POLYPHOSPHATE PHOSPHOTRANSFERASE"/>
    <property type="match status" value="1"/>
</dbReference>
<comment type="function">
    <text evidence="4">Uses inorganic polyphosphate (polyP) as a donor to convert GDP to GTP or ADP to ATP.</text>
</comment>
<dbReference type="Proteomes" id="UP001385892">
    <property type="component" value="Unassembled WGS sequence"/>
</dbReference>
<name>A0ABU8WZZ7_9BURK</name>
<dbReference type="InterPro" id="IPR016898">
    <property type="entry name" value="Polyphosphate_phosphotransfera"/>
</dbReference>
<gene>
    <name evidence="7" type="primary">ppk2</name>
    <name evidence="7" type="ORF">WKW82_37870</name>
</gene>
<proteinExistence type="inferred from homology"/>
<dbReference type="NCBIfam" id="TIGR03707">
    <property type="entry name" value="PPK2_P_aer"/>
    <property type="match status" value="1"/>
</dbReference>
<evidence type="ECO:0000259" key="6">
    <source>
        <dbReference type="Pfam" id="PF03976"/>
    </source>
</evidence>
<keyword evidence="2 4" id="KW-0808">Transferase</keyword>
<evidence type="ECO:0000256" key="5">
    <source>
        <dbReference type="SAM" id="MobiDB-lite"/>
    </source>
</evidence>
<dbReference type="PIRSF" id="PIRSF028756">
    <property type="entry name" value="PPK2_prd"/>
    <property type="match status" value="1"/>
</dbReference>
<sequence length="294" mass="33645">MEQSKKAHGHNHHHDEAPREKVDAIQAGDDDGEHAHDAPLSNKKYLAELKELHVELVRLQQWVLHAGLKVCILFEGRDGAGKGGTIKAITERVSPRVFRVVALAAPTERQKSQMYLQRYIPHLPAAGEVVIFDRSWYNRAGVERVMGFCTEKQLRGFLSATPLVEQAIIQSGVILLKYWLEVSPEEQSRRLEARIDDGRKVWKLSPMDVKSYTKWDDYSRARDEMFQATDLPSAPWFVVPSNDKRRARLNMIKHMLSQIPYEKVPSEKVKLPKRKVPGDYVGPKLPLKIVPQVY</sequence>